<keyword evidence="3 9" id="KW-0548">Nucleotidyltransferase</keyword>
<evidence type="ECO:0000256" key="2">
    <source>
        <dbReference type="ARBA" id="ARBA00022679"/>
    </source>
</evidence>
<evidence type="ECO:0000256" key="7">
    <source>
        <dbReference type="ARBA" id="ARBA00023204"/>
    </source>
</evidence>
<dbReference type="PANTHER" id="PTHR32294">
    <property type="entry name" value="DNA POLYMERASE III SUBUNIT ALPHA"/>
    <property type="match status" value="1"/>
</dbReference>
<evidence type="ECO:0000313" key="12">
    <source>
        <dbReference type="Proteomes" id="UP000182987"/>
    </source>
</evidence>
<dbReference type="SUPFAM" id="SSF89550">
    <property type="entry name" value="PHP domain-like"/>
    <property type="match status" value="1"/>
</dbReference>
<comment type="subcellular location">
    <subcellularLocation>
        <location evidence="9">Cytoplasm</location>
    </subcellularLocation>
</comment>
<evidence type="ECO:0000259" key="10">
    <source>
        <dbReference type="SMART" id="SM00481"/>
    </source>
</evidence>
<dbReference type="Pfam" id="PF17657">
    <property type="entry name" value="DNA_pol3_finger"/>
    <property type="match status" value="1"/>
</dbReference>
<evidence type="ECO:0000313" key="11">
    <source>
        <dbReference type="EMBL" id="APG05257.1"/>
    </source>
</evidence>
<name>A0A1L3EW54_9GAMM</name>
<dbReference type="Gene3D" id="1.10.150.870">
    <property type="match status" value="1"/>
</dbReference>
<dbReference type="GO" id="GO:0008408">
    <property type="term" value="F:3'-5' exonuclease activity"/>
    <property type="evidence" value="ECO:0007669"/>
    <property type="project" value="InterPro"/>
</dbReference>
<dbReference type="KEGG" id="lrz:BJI69_16020"/>
<dbReference type="OrthoDB" id="9803237at2"/>
<comment type="catalytic activity">
    <reaction evidence="8 9">
        <text>DNA(n) + a 2'-deoxyribonucleoside 5'-triphosphate = DNA(n+1) + diphosphate</text>
        <dbReference type="Rhea" id="RHEA:22508"/>
        <dbReference type="Rhea" id="RHEA-COMP:17339"/>
        <dbReference type="Rhea" id="RHEA-COMP:17340"/>
        <dbReference type="ChEBI" id="CHEBI:33019"/>
        <dbReference type="ChEBI" id="CHEBI:61560"/>
        <dbReference type="ChEBI" id="CHEBI:173112"/>
        <dbReference type="EC" id="2.7.7.7"/>
    </reaction>
</comment>
<keyword evidence="2 9" id="KW-0808">Transferase</keyword>
<protein>
    <recommendedName>
        <fullName evidence="9">Error-prone DNA polymerase</fullName>
        <ecNumber evidence="9">2.7.7.7</ecNumber>
    </recommendedName>
</protein>
<dbReference type="Pfam" id="PF14579">
    <property type="entry name" value="HHH_6"/>
    <property type="match status" value="1"/>
</dbReference>
<dbReference type="InterPro" id="IPR016195">
    <property type="entry name" value="Pol/histidinol_Pase-like"/>
</dbReference>
<keyword evidence="4 9" id="KW-0235">DNA replication</keyword>
<dbReference type="AlphaFoldDB" id="A0A1L3EW54"/>
<dbReference type="GO" id="GO:0005737">
    <property type="term" value="C:cytoplasm"/>
    <property type="evidence" value="ECO:0007669"/>
    <property type="project" value="UniProtKB-SubCell"/>
</dbReference>
<reference evidence="12" key="1">
    <citation type="submission" date="2016-09" db="EMBL/GenBank/DDBJ databases">
        <authorList>
            <person name="Lysoe E."/>
        </authorList>
    </citation>
    <scope>NUCLEOTIDE SEQUENCE [LARGE SCALE GENOMIC DNA]</scope>
    <source>
        <strain evidence="12">LJ96T</strain>
    </source>
</reference>
<evidence type="ECO:0000256" key="8">
    <source>
        <dbReference type="ARBA" id="ARBA00049244"/>
    </source>
</evidence>
<keyword evidence="12" id="KW-1185">Reference proteome</keyword>
<dbReference type="InterPro" id="IPR040982">
    <property type="entry name" value="DNA_pol3_finger"/>
</dbReference>
<dbReference type="HAMAP" id="MF_01902">
    <property type="entry name" value="DNApol_error_prone"/>
    <property type="match status" value="1"/>
</dbReference>
<organism evidence="11 12">
    <name type="scientific">Luteibacter rhizovicinus DSM 16549</name>
    <dbReference type="NCBI Taxonomy" id="1440763"/>
    <lineage>
        <taxon>Bacteria</taxon>
        <taxon>Pseudomonadati</taxon>
        <taxon>Pseudomonadota</taxon>
        <taxon>Gammaproteobacteria</taxon>
        <taxon>Lysobacterales</taxon>
        <taxon>Rhodanobacteraceae</taxon>
        <taxon>Luteibacter</taxon>
    </lineage>
</organism>
<dbReference type="Pfam" id="PF07733">
    <property type="entry name" value="DNA_pol3_alpha"/>
    <property type="match status" value="1"/>
</dbReference>
<dbReference type="NCBIfam" id="TIGR00594">
    <property type="entry name" value="polc"/>
    <property type="match status" value="1"/>
</dbReference>
<keyword evidence="6 9" id="KW-0239">DNA-directed DNA polymerase</keyword>
<dbReference type="STRING" id="1440763.BJI69_16020"/>
<dbReference type="InterPro" id="IPR004805">
    <property type="entry name" value="DnaE2/DnaE/PolC"/>
</dbReference>
<evidence type="ECO:0000256" key="5">
    <source>
        <dbReference type="ARBA" id="ARBA00022763"/>
    </source>
</evidence>
<evidence type="ECO:0000256" key="4">
    <source>
        <dbReference type="ARBA" id="ARBA00022705"/>
    </source>
</evidence>
<evidence type="ECO:0000256" key="6">
    <source>
        <dbReference type="ARBA" id="ARBA00022932"/>
    </source>
</evidence>
<dbReference type="SMART" id="SM00481">
    <property type="entry name" value="POLIIIAc"/>
    <property type="match status" value="1"/>
</dbReference>
<dbReference type="Gene3D" id="3.20.20.140">
    <property type="entry name" value="Metal-dependent hydrolases"/>
    <property type="match status" value="1"/>
</dbReference>
<dbReference type="EC" id="2.7.7.7" evidence="9"/>
<dbReference type="CDD" id="cd04485">
    <property type="entry name" value="DnaE_OBF"/>
    <property type="match status" value="1"/>
</dbReference>
<evidence type="ECO:0000256" key="3">
    <source>
        <dbReference type="ARBA" id="ARBA00022695"/>
    </source>
</evidence>
<dbReference type="EMBL" id="CP017480">
    <property type="protein sequence ID" value="APG05257.1"/>
    <property type="molecule type" value="Genomic_DNA"/>
</dbReference>
<gene>
    <name evidence="9 11" type="primary">dnaE2</name>
    <name evidence="11" type="ORF">BJI69_16020</name>
</gene>
<keyword evidence="7 9" id="KW-0234">DNA repair</keyword>
<dbReference type="GO" id="GO:0006260">
    <property type="term" value="P:DNA replication"/>
    <property type="evidence" value="ECO:0007669"/>
    <property type="project" value="UniProtKB-KW"/>
</dbReference>
<dbReference type="CDD" id="cd07434">
    <property type="entry name" value="PHP_PolIIIA_DnaE2"/>
    <property type="match status" value="1"/>
</dbReference>
<dbReference type="PANTHER" id="PTHR32294:SF4">
    <property type="entry name" value="ERROR-PRONE DNA POLYMERASE"/>
    <property type="match status" value="1"/>
</dbReference>
<comment type="similarity">
    <text evidence="9">Belongs to the DNA polymerase type-C family. DnaE2 subfamily.</text>
</comment>
<keyword evidence="1 9" id="KW-0963">Cytoplasm</keyword>
<sequence length="1052" mass="117770">MHPFELPPPANDGDVPAPAYAELHALSDFSFQRGASNARELFERAKDIGYDALAMTDECSLSGIVRALEASLETGLPLIVGSEFRLDDGTVLVLLVENQAGYAELCRLITLARRRARKGHYEVRRTDFEPMAEGLCVLWIPGPLAATDAALHDDRARWVATHFSGRAWLAVELHRSQHDDVELSALRELGARHALPCVAAGDVHMHLRRRRVLQDVMTAIRLNRPVADAGHALFPNGERHLRRRETLARIYPADLIAETLIVAARCTGFDIRKINYVYPRELVPEGMDAPAYLRQLTYAGAATRWPEGIPEKLVERIETELMLVGKMQYEAFFLTVQDIVRFARSRDILCQGRGSAANSVVCFCLGITEVNPAQTSTLFERFISIERDEPPDIDVDFEHERREEVLQYVFNKYGRERAALAATVISYRRKSAARDIGRALGLSEDQLDQLSHAYSHAHGDVPITVRLQERGFDITSRTIRQLVVLVEELNGMPRHLSQHVGGFVISDTPLHYLVPVENAAMDDRTIIQWDKDDLETMKLLKVDCLALGMLTCMRKAIDLLRLHGGKDYRRLADIPMEDGPTYDMIQNADTVGVFQIESRAQMSMLPRLKPTCYYDLVIQVAIVRPGPIQGGMVHPYLQRRKLHPSEIVYEHDVRPVLERTLGVPIFQEQVMALLQVVAKFTAGESDELRRSMAAWKRRGGLEKFEPKIRRNMAENLYSPEFTQQIIDQIKGFGSYGFPESHAAGFALIAYASSFMKCHHPAIFTCALLNSQPMGFYAPAQLVADLRRHGVEVRPPDVTSSDWDCTLEPLPGKAGAIKTTPFALRLGLRLIGGLSADLGTRIVTARTAAPFRDLADLARRAGMNRFERERLADAGALRVLSGHRHRARWESSGIERTLPLLDNVAEERPTLRPPTLAENVFADYATQGLSLAAHPLGLIRKNLQARRVRRASDLENTRNGAWLRHAGLVTVRQRPQTASGITFVTLEDETGQVNVIVRPKVAEACRQALLDAVLLAVDGQWQSIDGVRHLIANRLHDFSDLLPSLGSVSRDFH</sequence>
<dbReference type="NCBIfam" id="NF004225">
    <property type="entry name" value="PRK05672.1"/>
    <property type="match status" value="1"/>
</dbReference>
<dbReference type="InterPro" id="IPR029460">
    <property type="entry name" value="DNAPol_HHH"/>
</dbReference>
<dbReference type="Proteomes" id="UP000182987">
    <property type="component" value="Chromosome"/>
</dbReference>
<keyword evidence="5 9" id="KW-0227">DNA damage</keyword>
<dbReference type="GO" id="GO:0003887">
    <property type="term" value="F:DNA-directed DNA polymerase activity"/>
    <property type="evidence" value="ECO:0007669"/>
    <property type="project" value="UniProtKB-UniRule"/>
</dbReference>
<comment type="function">
    <text evidence="9">DNA polymerase involved in damage-induced mutagenesis and translesion synthesis (TLS). It is not the major replicative DNA polymerase.</text>
</comment>
<dbReference type="Pfam" id="PF02811">
    <property type="entry name" value="PHP"/>
    <property type="match status" value="1"/>
</dbReference>
<dbReference type="InterPro" id="IPR023073">
    <property type="entry name" value="DnaE2"/>
</dbReference>
<feature type="domain" description="Polymerase/histidinol phosphatase N-terminal" evidence="10">
    <location>
        <begin position="21"/>
        <end position="88"/>
    </location>
</feature>
<dbReference type="InterPro" id="IPR004013">
    <property type="entry name" value="PHP_dom"/>
</dbReference>
<evidence type="ECO:0000256" key="1">
    <source>
        <dbReference type="ARBA" id="ARBA00022490"/>
    </source>
</evidence>
<proteinExistence type="inferred from homology"/>
<dbReference type="RefSeq" id="WP_046966771.1">
    <property type="nucleotide sequence ID" value="NZ_CP017480.1"/>
</dbReference>
<accession>A0A1L3EW54</accession>
<dbReference type="GO" id="GO:0006281">
    <property type="term" value="P:DNA repair"/>
    <property type="evidence" value="ECO:0007669"/>
    <property type="project" value="UniProtKB-UniRule"/>
</dbReference>
<dbReference type="InterPro" id="IPR011708">
    <property type="entry name" value="DNA_pol3_alpha_NTPase_dom"/>
</dbReference>
<dbReference type="InterPro" id="IPR003141">
    <property type="entry name" value="Pol/His_phosphatase_N"/>
</dbReference>
<evidence type="ECO:0000256" key="9">
    <source>
        <dbReference type="HAMAP-Rule" id="MF_01902"/>
    </source>
</evidence>